<organism evidence="2 3">
    <name type="scientific">Thlaspi arvense</name>
    <name type="common">Field penny-cress</name>
    <dbReference type="NCBI Taxonomy" id="13288"/>
    <lineage>
        <taxon>Eukaryota</taxon>
        <taxon>Viridiplantae</taxon>
        <taxon>Streptophyta</taxon>
        <taxon>Embryophyta</taxon>
        <taxon>Tracheophyta</taxon>
        <taxon>Spermatophyta</taxon>
        <taxon>Magnoliopsida</taxon>
        <taxon>eudicotyledons</taxon>
        <taxon>Gunneridae</taxon>
        <taxon>Pentapetalae</taxon>
        <taxon>rosids</taxon>
        <taxon>malvids</taxon>
        <taxon>Brassicales</taxon>
        <taxon>Brassicaceae</taxon>
        <taxon>Thlaspideae</taxon>
        <taxon>Thlaspi</taxon>
    </lineage>
</organism>
<evidence type="ECO:0000313" key="3">
    <source>
        <dbReference type="Proteomes" id="UP000836841"/>
    </source>
</evidence>
<proteinExistence type="predicted"/>
<dbReference type="EMBL" id="OU466862">
    <property type="protein sequence ID" value="CAH2070521.1"/>
    <property type="molecule type" value="Genomic_DNA"/>
</dbReference>
<dbReference type="AlphaFoldDB" id="A0AAU9SV56"/>
<reference evidence="2 3" key="1">
    <citation type="submission" date="2022-03" db="EMBL/GenBank/DDBJ databases">
        <authorList>
            <person name="Nunn A."/>
            <person name="Chopra R."/>
            <person name="Nunn A."/>
            <person name="Contreras Garrido A."/>
        </authorList>
    </citation>
    <scope>NUCLEOTIDE SEQUENCE [LARGE SCALE GENOMIC DNA]</scope>
</reference>
<sequence>MSMNLRGPSTQRSSRSHQTRLPPGATRPASSTASRHPFPSLAAVMGARERRNMPCLHPRKLNGEYSFGRE</sequence>
<name>A0AAU9SV56_THLAR</name>
<gene>
    <name evidence="2" type="ORF">TAV2_LOCUS20594</name>
</gene>
<keyword evidence="3" id="KW-1185">Reference proteome</keyword>
<evidence type="ECO:0000313" key="2">
    <source>
        <dbReference type="EMBL" id="CAH2070521.1"/>
    </source>
</evidence>
<accession>A0AAU9SV56</accession>
<protein>
    <submittedName>
        <fullName evidence="2">Uncharacterized protein</fullName>
    </submittedName>
</protein>
<feature type="region of interest" description="Disordered" evidence="1">
    <location>
        <begin position="1"/>
        <end position="70"/>
    </location>
</feature>
<evidence type="ECO:0000256" key="1">
    <source>
        <dbReference type="SAM" id="MobiDB-lite"/>
    </source>
</evidence>
<dbReference type="Proteomes" id="UP000836841">
    <property type="component" value="Chromosome 6"/>
</dbReference>